<proteinExistence type="inferred from homology"/>
<evidence type="ECO:0000256" key="1">
    <source>
        <dbReference type="ARBA" id="ARBA00038048"/>
    </source>
</evidence>
<protein>
    <recommendedName>
        <fullName evidence="2">Saccharopine dehydrogenase NADP binding domain-containing protein</fullName>
    </recommendedName>
</protein>
<dbReference type="InterPro" id="IPR005097">
    <property type="entry name" value="Sacchrp_dh_NADP-bd"/>
</dbReference>
<evidence type="ECO:0000259" key="2">
    <source>
        <dbReference type="Pfam" id="PF03435"/>
    </source>
</evidence>
<gene>
    <name evidence="3" type="ORF">CDEB00056_LOCUS3917</name>
</gene>
<evidence type="ECO:0000313" key="3">
    <source>
        <dbReference type="EMBL" id="CAE0459076.1"/>
    </source>
</evidence>
<dbReference type="PANTHER" id="PTHR12286">
    <property type="entry name" value="SACCHAROPINE DEHYDROGENASE-LIKE OXIDOREDUCTASE"/>
    <property type="match status" value="1"/>
</dbReference>
<dbReference type="InterPro" id="IPR051276">
    <property type="entry name" value="Saccharopine_DH-like_oxidrdct"/>
</dbReference>
<comment type="similarity">
    <text evidence="1">Belongs to the saccharopine dehydrogenase family.</text>
</comment>
<dbReference type="PANTHER" id="PTHR12286:SF5">
    <property type="entry name" value="SACCHAROPINE DEHYDROGENASE-LIKE OXIDOREDUCTASE"/>
    <property type="match status" value="1"/>
</dbReference>
<sequence length="458" mass="50397">MPTFFLRVQNKLNEIVFTSAGKEVMSRQFDIVVYGATGFTGKRVAKYLAETHKSLKVALSGRSEEKLSLLANELGLPQENVLVAPLDDHEILTQALSKSRVVLACAGPYRHMGEEVVRAAIQAKTDYLDLCGEPQFFNDMLLKYDDDARANQVLVISACAFDCVPAELTTKLACKEFNSRYENAEVTNLEVVHTFDGLESGNATTFHAAVDGFHAAINGELASSRKKVQEKLKVVRVPIPPSWPKIASSPNLHPIFHPDTNSYLLKFVGADAACILASDRYLRYRNDVDKYSKMKDKPHPRLSLCFGCPTKSAAYKTLAYGGVFSTLARYKWGCDLLHDKPALFTNGCFQDGGPTDEQLSKGSFKTYCAAYGMSKEQSVKVTCEGPEPGYVATPRMIVALANTVLQNRTKIAFEGGVMLPGAAFGDCEEVYEMLEKEGVCFKVEDGSRNELNNTDNAV</sequence>
<dbReference type="Pfam" id="PF03435">
    <property type="entry name" value="Sacchrp_dh_NADP"/>
    <property type="match status" value="1"/>
</dbReference>
<dbReference type="GO" id="GO:0005811">
    <property type="term" value="C:lipid droplet"/>
    <property type="evidence" value="ECO:0007669"/>
    <property type="project" value="TreeGrafter"/>
</dbReference>
<organism evidence="3">
    <name type="scientific">Chaetoceros debilis</name>
    <dbReference type="NCBI Taxonomy" id="122233"/>
    <lineage>
        <taxon>Eukaryota</taxon>
        <taxon>Sar</taxon>
        <taxon>Stramenopiles</taxon>
        <taxon>Ochrophyta</taxon>
        <taxon>Bacillariophyta</taxon>
        <taxon>Coscinodiscophyceae</taxon>
        <taxon>Chaetocerotophycidae</taxon>
        <taxon>Chaetocerotales</taxon>
        <taxon>Chaetocerotaceae</taxon>
        <taxon>Chaetoceros</taxon>
    </lineage>
</organism>
<dbReference type="GO" id="GO:0009247">
    <property type="term" value="P:glycolipid biosynthetic process"/>
    <property type="evidence" value="ECO:0007669"/>
    <property type="project" value="TreeGrafter"/>
</dbReference>
<name>A0A7S3PXN0_9STRA</name>
<accession>A0A7S3PXN0</accession>
<dbReference type="GO" id="GO:0005739">
    <property type="term" value="C:mitochondrion"/>
    <property type="evidence" value="ECO:0007669"/>
    <property type="project" value="TreeGrafter"/>
</dbReference>
<feature type="domain" description="Saccharopine dehydrogenase NADP binding" evidence="2">
    <location>
        <begin position="31"/>
        <end position="156"/>
    </location>
</feature>
<dbReference type="Gene3D" id="3.40.50.720">
    <property type="entry name" value="NAD(P)-binding Rossmann-like Domain"/>
    <property type="match status" value="1"/>
</dbReference>
<reference evidence="3" key="1">
    <citation type="submission" date="2021-01" db="EMBL/GenBank/DDBJ databases">
        <authorList>
            <person name="Corre E."/>
            <person name="Pelletier E."/>
            <person name="Niang G."/>
            <person name="Scheremetjew M."/>
            <person name="Finn R."/>
            <person name="Kale V."/>
            <person name="Holt S."/>
            <person name="Cochrane G."/>
            <person name="Meng A."/>
            <person name="Brown T."/>
            <person name="Cohen L."/>
        </authorList>
    </citation>
    <scope>NUCLEOTIDE SEQUENCE</scope>
    <source>
        <strain evidence="3">MM31A-1</strain>
    </source>
</reference>
<dbReference type="AlphaFoldDB" id="A0A7S3PXN0"/>
<dbReference type="SUPFAM" id="SSF51735">
    <property type="entry name" value="NAD(P)-binding Rossmann-fold domains"/>
    <property type="match status" value="1"/>
</dbReference>
<dbReference type="GO" id="GO:0005886">
    <property type="term" value="C:plasma membrane"/>
    <property type="evidence" value="ECO:0007669"/>
    <property type="project" value="TreeGrafter"/>
</dbReference>
<dbReference type="InterPro" id="IPR036291">
    <property type="entry name" value="NAD(P)-bd_dom_sf"/>
</dbReference>
<dbReference type="EMBL" id="HBIO01005523">
    <property type="protein sequence ID" value="CAE0459076.1"/>
    <property type="molecule type" value="Transcribed_RNA"/>
</dbReference>